<dbReference type="PANTHER" id="PTHR34315:SF1">
    <property type="entry name" value="INTRADIOL RING-CLEAVAGE DIOXYGENASES DOMAIN-CONTAINING PROTEIN-RELATED"/>
    <property type="match status" value="1"/>
</dbReference>
<dbReference type="Gene3D" id="2.60.130.10">
    <property type="entry name" value="Aromatic compound dioxygenase"/>
    <property type="match status" value="1"/>
</dbReference>
<keyword evidence="5" id="KW-1185">Reference proteome</keyword>
<evidence type="ECO:0000256" key="1">
    <source>
        <dbReference type="SAM" id="MobiDB-lite"/>
    </source>
</evidence>
<dbReference type="SUPFAM" id="SSF49482">
    <property type="entry name" value="Aromatic compound dioxygenase"/>
    <property type="match status" value="1"/>
</dbReference>
<evidence type="ECO:0000259" key="3">
    <source>
        <dbReference type="Pfam" id="PF00775"/>
    </source>
</evidence>
<proteinExistence type="predicted"/>
<evidence type="ECO:0000313" key="5">
    <source>
        <dbReference type="Proteomes" id="UP000574369"/>
    </source>
</evidence>
<sequence length="319" mass="32219">MPLCRPDFRPSALAATAHEDAHGGHGHDHHLGLAHDLTVMTRQQQRRRALGLLAGVAGLGALPLIGCGGGGSDDSSSSSSSSGSSSSGSSGSGSSGSSGSSGTATCSVIPEETAGPYPGDGSNSTSSGVVNALALSGIVRSDIRSSVASASGTADGVVLTVTLTLVNAANSCADLSGYAIYLWHCDRLGRYSLYSSGITGENYLRGVQVTGSDGTVTFTTIVPGCYSGRMPHMHFEVYPSVTAATSYSNKVKTSQIAFPTEVCAAVYALSTYSSSLTNFNQMSFATDNIFSDGYSTQLATVTGSTTAGYAATLTVGISA</sequence>
<dbReference type="PANTHER" id="PTHR34315">
    <property type="match status" value="1"/>
</dbReference>
<dbReference type="Pfam" id="PF00775">
    <property type="entry name" value="Dioxygenase_C"/>
    <property type="match status" value="1"/>
</dbReference>
<gene>
    <name evidence="4" type="ORF">FHS28_004066</name>
</gene>
<feature type="transmembrane region" description="Helical" evidence="2">
    <location>
        <begin position="50"/>
        <end position="71"/>
    </location>
</feature>
<dbReference type="InterPro" id="IPR015889">
    <property type="entry name" value="Intradiol_dOase_core"/>
</dbReference>
<accession>A0ABR6GX50</accession>
<evidence type="ECO:0000313" key="4">
    <source>
        <dbReference type="EMBL" id="MBB3196644.1"/>
    </source>
</evidence>
<dbReference type="InterPro" id="IPR000627">
    <property type="entry name" value="Intradiol_dOase_C"/>
</dbReference>
<keyword evidence="2" id="KW-1133">Transmembrane helix</keyword>
<reference evidence="4 5" key="1">
    <citation type="submission" date="2020-08" db="EMBL/GenBank/DDBJ databases">
        <title>Genomic Encyclopedia of Type Strains, Phase III (KMG-III): the genomes of soil and plant-associated and newly described type strains.</title>
        <authorList>
            <person name="Whitman W."/>
        </authorList>
    </citation>
    <scope>NUCLEOTIDE SEQUENCE [LARGE SCALE GENOMIC DNA]</scope>
    <source>
        <strain evidence="4 5">CECT 7247</strain>
    </source>
</reference>
<dbReference type="EMBL" id="JACHXO010000008">
    <property type="protein sequence ID" value="MBB3196644.1"/>
    <property type="molecule type" value="Genomic_DNA"/>
</dbReference>
<protein>
    <submittedName>
        <fullName evidence="4">Protocatechuate 3,4-dioxygenase beta subunit</fullName>
    </submittedName>
</protein>
<organism evidence="4 5">
    <name type="scientific">Roseateles terrae</name>
    <dbReference type="NCBI Taxonomy" id="431060"/>
    <lineage>
        <taxon>Bacteria</taxon>
        <taxon>Pseudomonadati</taxon>
        <taxon>Pseudomonadota</taxon>
        <taxon>Betaproteobacteria</taxon>
        <taxon>Burkholderiales</taxon>
        <taxon>Sphaerotilaceae</taxon>
        <taxon>Roseateles</taxon>
    </lineage>
</organism>
<feature type="compositionally biased region" description="Low complexity" evidence="1">
    <location>
        <begin position="73"/>
        <end position="89"/>
    </location>
</feature>
<keyword evidence="2" id="KW-0812">Transmembrane</keyword>
<dbReference type="RefSeq" id="WP_184295295.1">
    <property type="nucleotide sequence ID" value="NZ_JACHXO010000008.1"/>
</dbReference>
<name>A0ABR6GX50_9BURK</name>
<comment type="caution">
    <text evidence="4">The sequence shown here is derived from an EMBL/GenBank/DDBJ whole genome shotgun (WGS) entry which is preliminary data.</text>
</comment>
<feature type="region of interest" description="Disordered" evidence="1">
    <location>
        <begin position="70"/>
        <end position="123"/>
    </location>
</feature>
<feature type="domain" description="Intradiol ring-cleavage dioxygenases" evidence="3">
    <location>
        <begin position="148"/>
        <end position="229"/>
    </location>
</feature>
<dbReference type="Proteomes" id="UP000574369">
    <property type="component" value="Unassembled WGS sequence"/>
</dbReference>
<keyword evidence="2" id="KW-0472">Membrane</keyword>
<evidence type="ECO:0000256" key="2">
    <source>
        <dbReference type="SAM" id="Phobius"/>
    </source>
</evidence>